<dbReference type="GO" id="GO:0003677">
    <property type="term" value="F:DNA binding"/>
    <property type="evidence" value="ECO:0007669"/>
    <property type="project" value="UniProtKB-KW"/>
</dbReference>
<organism evidence="1 2">
    <name type="scientific">Cryobacterium algoritolerans</name>
    <dbReference type="NCBI Taxonomy" id="1259184"/>
    <lineage>
        <taxon>Bacteria</taxon>
        <taxon>Bacillati</taxon>
        <taxon>Actinomycetota</taxon>
        <taxon>Actinomycetes</taxon>
        <taxon>Micrococcales</taxon>
        <taxon>Microbacteriaceae</taxon>
        <taxon>Cryobacterium</taxon>
    </lineage>
</organism>
<dbReference type="OrthoDB" id="9894348at2"/>
<accession>A0A4R8WX04</accession>
<dbReference type="AlphaFoldDB" id="A0A4R8WX04"/>
<dbReference type="RefSeq" id="WP_134564836.1">
    <property type="nucleotide sequence ID" value="NZ_SOFP01000009.1"/>
</dbReference>
<dbReference type="Proteomes" id="UP000298412">
    <property type="component" value="Unassembled WGS sequence"/>
</dbReference>
<proteinExistence type="predicted"/>
<protein>
    <submittedName>
        <fullName evidence="1">DNA-binding protein</fullName>
    </submittedName>
</protein>
<gene>
    <name evidence="1" type="ORF">E3O19_01400</name>
</gene>
<keyword evidence="1" id="KW-0238">DNA-binding</keyword>
<keyword evidence="2" id="KW-1185">Reference proteome</keyword>
<dbReference type="EMBL" id="SOFP01000009">
    <property type="protein sequence ID" value="TFC20054.1"/>
    <property type="molecule type" value="Genomic_DNA"/>
</dbReference>
<comment type="caution">
    <text evidence="1">The sequence shown here is derived from an EMBL/GenBank/DDBJ whole genome shotgun (WGS) entry which is preliminary data.</text>
</comment>
<reference evidence="1 2" key="1">
    <citation type="submission" date="2019-03" db="EMBL/GenBank/DDBJ databases">
        <title>Genomics of glacier-inhabiting Cryobacterium strains.</title>
        <authorList>
            <person name="Liu Q."/>
            <person name="Xin Y.-H."/>
        </authorList>
    </citation>
    <scope>NUCLEOTIDE SEQUENCE [LARGE SCALE GENOMIC DNA]</scope>
    <source>
        <strain evidence="1 2">MDT1-3</strain>
    </source>
</reference>
<evidence type="ECO:0000313" key="1">
    <source>
        <dbReference type="EMBL" id="TFC20054.1"/>
    </source>
</evidence>
<sequence>MTAELDELLRGQVANWVMRSLIRDVRTQLRTNGKVPPLFAADVMEALAAASGEPVPDTFVSGVGRPLVSVEVATWVTPKEAARRVDRSERQVRRLAANGQILARRFGTRSWQIDIDSLTNVLRSNTS</sequence>
<evidence type="ECO:0000313" key="2">
    <source>
        <dbReference type="Proteomes" id="UP000298412"/>
    </source>
</evidence>
<name>A0A4R8WX04_9MICO</name>